<evidence type="ECO:0000313" key="2">
    <source>
        <dbReference type="EMBL" id="OLQ05810.1"/>
    </source>
</evidence>
<feature type="compositionally biased region" description="Basic and acidic residues" evidence="1">
    <location>
        <begin position="1048"/>
        <end position="1067"/>
    </location>
</feature>
<proteinExistence type="predicted"/>
<sequence length="1073" mass="118583">MVAASNLPAPLTDGELIQSASLSDVPDAESLAAWLLDKGLDTADWGKDNTKGVSKFWKEIKLNEAALELWRAADGSLIPVRTTHVLRAKVTSPDRYERGIFLFNTWQQYGDGRTRTRNGLLSEKLTTDEMRTLVEVAPESSVCELQRLAQGQLGSRGKLWTSAGESLSAGTVRQAQLCDGDVLTLQTRPLQLVEGSYCWACIMYDGSVVTWGDTSHGGDSWAVRERLRNVKQVAAAGAALAAVTEDGSVEVWGPLGLENMPAPKLSGVRELIASAFSFAALMDDGSVVTWGLTQTGGDSSSVQAQLKDVQQIVSTGFAFAALTGDGSVLSWGTVDSSSDIKDQLRGVRQVAANSYAFAALCGDGSVVTWGWRNAGGDSSRVDAKLQAVKEISPSEAAFAALLEDGSVVSWGDQSCRARKGVQRLLKNVQQVAGTSAANAFAALRDDGSVVTWGCSQAGGDSSHVRKRLKNVRQVHASGSAFAALLNDGSVVTWGDSRAGGDSTAVQEQLREVRQIHAVRSGFLAVLPGQSLVAWGTPDFASYDEDLPWFAMHRGPMVSASLLKGVMRRCRRIQVCRRAVTEEEMQRVVESTMKIGLGRPAPEYDPNYTCPLEVVNEHFVDHIIELEKSKSYPGLLTMYHLYTVDIVCTGLPLTDLNTLEFEHPDKDGKRKLKYIHAWVWLEWPQIQRYLFEGSELKETKRKGRRLSWLLLSDSGSTWRWLFGFQKFELFRVLVTVLKAVAKFQGSFANAGALTTWLSQFDLRMDGAVAAASKCLGRLWVLHHLGSRTASSLQTAAILQEKWGKGTLKSVEALFKEIEMLVYSRRNEDSLLELWGRHDGVPMPPGLRISMSFLLLMRVTHVLQLRVTSPELLNGKRRVTHTLPAMKLTLKDMPYDEEKFRASAAALATRFAIKYFLFVTEQLNHVVDIHYRSLRDSEPSGVQLHEVRGSGSISEDFVEQRHDVEESPSYRGLFTMYHLYCMEAECSGLPISDFASMDLKDGNIYSLKGWSWSSAQRVMDIMRHRSLVIEREQACRSQHGNISFVPPVPDESKGEPDHKPDRDEDDSRMMLKMTA</sequence>
<dbReference type="PANTHER" id="PTHR36395:SF1">
    <property type="entry name" value="RING-H2 ZINC FINGER PROTEIN"/>
    <property type="match status" value="1"/>
</dbReference>
<reference evidence="2 3" key="1">
    <citation type="submission" date="2016-02" db="EMBL/GenBank/DDBJ databases">
        <title>Genome analysis of coral dinoflagellate symbionts highlights evolutionary adaptations to a symbiotic lifestyle.</title>
        <authorList>
            <person name="Aranda M."/>
            <person name="Li Y."/>
            <person name="Liew Y.J."/>
            <person name="Baumgarten S."/>
            <person name="Simakov O."/>
            <person name="Wilson M."/>
            <person name="Piel J."/>
            <person name="Ashoor H."/>
            <person name="Bougouffa S."/>
            <person name="Bajic V.B."/>
            <person name="Ryu T."/>
            <person name="Ravasi T."/>
            <person name="Bayer T."/>
            <person name="Micklem G."/>
            <person name="Kim H."/>
            <person name="Bhak J."/>
            <person name="Lajeunesse T.C."/>
            <person name="Voolstra C.R."/>
        </authorList>
    </citation>
    <scope>NUCLEOTIDE SEQUENCE [LARGE SCALE GENOMIC DNA]</scope>
    <source>
        <strain evidence="2 3">CCMP2467</strain>
    </source>
</reference>
<evidence type="ECO:0000313" key="3">
    <source>
        <dbReference type="Proteomes" id="UP000186817"/>
    </source>
</evidence>
<dbReference type="AlphaFoldDB" id="A0A1Q9EEF9"/>
<keyword evidence="3" id="KW-1185">Reference proteome</keyword>
<name>A0A1Q9EEF9_SYMMI</name>
<dbReference type="PANTHER" id="PTHR36395">
    <property type="entry name" value="RING-H2 ZINC FINGER PROTEIN"/>
    <property type="match status" value="1"/>
</dbReference>
<dbReference type="Proteomes" id="UP000186817">
    <property type="component" value="Unassembled WGS sequence"/>
</dbReference>
<dbReference type="EMBL" id="LSRX01000174">
    <property type="protein sequence ID" value="OLQ05810.1"/>
    <property type="molecule type" value="Genomic_DNA"/>
</dbReference>
<comment type="caution">
    <text evidence="2">The sequence shown here is derived from an EMBL/GenBank/DDBJ whole genome shotgun (WGS) entry which is preliminary data.</text>
</comment>
<feature type="region of interest" description="Disordered" evidence="1">
    <location>
        <begin position="1037"/>
        <end position="1073"/>
    </location>
</feature>
<organism evidence="2 3">
    <name type="scientific">Symbiodinium microadriaticum</name>
    <name type="common">Dinoflagellate</name>
    <name type="synonym">Zooxanthella microadriatica</name>
    <dbReference type="NCBI Taxonomy" id="2951"/>
    <lineage>
        <taxon>Eukaryota</taxon>
        <taxon>Sar</taxon>
        <taxon>Alveolata</taxon>
        <taxon>Dinophyceae</taxon>
        <taxon>Suessiales</taxon>
        <taxon>Symbiodiniaceae</taxon>
        <taxon>Symbiodinium</taxon>
    </lineage>
</organism>
<dbReference type="OrthoDB" id="433924at2759"/>
<dbReference type="InterPro" id="IPR009091">
    <property type="entry name" value="RCC1/BLIP-II"/>
</dbReference>
<accession>A0A1Q9EEF9</accession>
<dbReference type="SUPFAM" id="SSF50985">
    <property type="entry name" value="RCC1/BLIP-II"/>
    <property type="match status" value="2"/>
</dbReference>
<protein>
    <submittedName>
        <fullName evidence="2">Putative E3 ubiquitin-protein ligase HERC2</fullName>
    </submittedName>
</protein>
<gene>
    <name evidence="2" type="primary">HERC2</name>
    <name evidence="2" type="ORF">AK812_SmicGene10965</name>
</gene>
<evidence type="ECO:0000256" key="1">
    <source>
        <dbReference type="SAM" id="MobiDB-lite"/>
    </source>
</evidence>
<dbReference type="Gene3D" id="2.130.10.30">
    <property type="entry name" value="Regulator of chromosome condensation 1/beta-lactamase-inhibitor protein II"/>
    <property type="match status" value="2"/>
</dbReference>